<dbReference type="AlphaFoldDB" id="A0A1H9ID45"/>
<keyword evidence="1" id="KW-0472">Membrane</keyword>
<organism evidence="3 4">
    <name type="scientific">Faunimonas pinastri</name>
    <dbReference type="NCBI Taxonomy" id="1855383"/>
    <lineage>
        <taxon>Bacteria</taxon>
        <taxon>Pseudomonadati</taxon>
        <taxon>Pseudomonadota</taxon>
        <taxon>Alphaproteobacteria</taxon>
        <taxon>Hyphomicrobiales</taxon>
        <taxon>Afifellaceae</taxon>
        <taxon>Faunimonas</taxon>
    </lineage>
</organism>
<reference evidence="3 4" key="1">
    <citation type="submission" date="2016-10" db="EMBL/GenBank/DDBJ databases">
        <authorList>
            <person name="de Groot N.N."/>
        </authorList>
    </citation>
    <scope>NUCLEOTIDE SEQUENCE [LARGE SCALE GENOMIC DNA]</scope>
    <source>
        <strain evidence="3 4">A52C2</strain>
    </source>
</reference>
<dbReference type="STRING" id="1855383.SAMN05216548_10767"/>
<keyword evidence="4" id="KW-1185">Reference proteome</keyword>
<dbReference type="InterPro" id="IPR001173">
    <property type="entry name" value="Glyco_trans_2-like"/>
</dbReference>
<sequence length="369" mass="40803">MLDQHPLTLAGIRPQADRSDAQAERRAGAPTRLCVVVPVFNEEEGVALLIQRLAAVLEGMRVDWSVLFVDDGSADGTLRALRELHRIDRRITAISFSRNFGKETAIAAGLRYADPNADVVVTMDADLQHPPETIPTLLQRWREGYSVVFAQRSDRDTDGPLRRLFSRTFYMLFATLGQTRLPQGIGDFLLFDRKVVAAMNRLGERTRFNKGLYAWVGFRSATVPFRVAERAAGTSKWSFRRLAKFAIDGIICFSSAPLKIWSYIGSAVSLVALSYAAYFIGETVLLGTDVPGFPSLFVSIMFFSGIQLISLGFMGEYLARVYEEVKGRPLFLVSEEIGLAAEAARPAEGRMEPTCVSSFAPMTTASPRA</sequence>
<dbReference type="SUPFAM" id="SSF53448">
    <property type="entry name" value="Nucleotide-diphospho-sugar transferases"/>
    <property type="match status" value="1"/>
</dbReference>
<dbReference type="GO" id="GO:0016740">
    <property type="term" value="F:transferase activity"/>
    <property type="evidence" value="ECO:0007669"/>
    <property type="project" value="UniProtKB-KW"/>
</dbReference>
<keyword evidence="1" id="KW-1133">Transmembrane helix</keyword>
<dbReference type="RefSeq" id="WP_092496630.1">
    <property type="nucleotide sequence ID" value="NZ_FOFG01000007.1"/>
</dbReference>
<dbReference type="EMBL" id="FOFG01000007">
    <property type="protein sequence ID" value="SEQ72500.1"/>
    <property type="molecule type" value="Genomic_DNA"/>
</dbReference>
<dbReference type="CDD" id="cd04187">
    <property type="entry name" value="DPM1_like_bac"/>
    <property type="match status" value="1"/>
</dbReference>
<dbReference type="PANTHER" id="PTHR48090:SF8">
    <property type="entry name" value="GLYCOSYLTRANSFERASE CSBB-RELATED"/>
    <property type="match status" value="1"/>
</dbReference>
<dbReference type="GO" id="GO:0005886">
    <property type="term" value="C:plasma membrane"/>
    <property type="evidence" value="ECO:0007669"/>
    <property type="project" value="TreeGrafter"/>
</dbReference>
<keyword evidence="1" id="KW-0812">Transmembrane</keyword>
<evidence type="ECO:0000313" key="3">
    <source>
        <dbReference type="EMBL" id="SEQ72500.1"/>
    </source>
</evidence>
<protein>
    <submittedName>
        <fullName evidence="3">Glycosyltransferase involved in cell wall bisynthesis</fullName>
    </submittedName>
</protein>
<dbReference type="InterPro" id="IPR050256">
    <property type="entry name" value="Glycosyltransferase_2"/>
</dbReference>
<dbReference type="Gene3D" id="3.90.550.10">
    <property type="entry name" value="Spore Coat Polysaccharide Biosynthesis Protein SpsA, Chain A"/>
    <property type="match status" value="1"/>
</dbReference>
<evidence type="ECO:0000259" key="2">
    <source>
        <dbReference type="Pfam" id="PF00535"/>
    </source>
</evidence>
<evidence type="ECO:0000256" key="1">
    <source>
        <dbReference type="SAM" id="Phobius"/>
    </source>
</evidence>
<keyword evidence="3" id="KW-0808">Transferase</keyword>
<dbReference type="Pfam" id="PF00535">
    <property type="entry name" value="Glycos_transf_2"/>
    <property type="match status" value="1"/>
</dbReference>
<gene>
    <name evidence="3" type="ORF">SAMN05216548_10767</name>
</gene>
<dbReference type="InterPro" id="IPR029044">
    <property type="entry name" value="Nucleotide-diphossugar_trans"/>
</dbReference>
<feature type="domain" description="Glycosyltransferase 2-like" evidence="2">
    <location>
        <begin position="34"/>
        <end position="195"/>
    </location>
</feature>
<evidence type="ECO:0000313" key="4">
    <source>
        <dbReference type="Proteomes" id="UP000199647"/>
    </source>
</evidence>
<feature type="transmembrane region" description="Helical" evidence="1">
    <location>
        <begin position="260"/>
        <end position="281"/>
    </location>
</feature>
<dbReference type="OrthoDB" id="9807795at2"/>
<accession>A0A1H9ID45</accession>
<feature type="transmembrane region" description="Helical" evidence="1">
    <location>
        <begin position="293"/>
        <end position="319"/>
    </location>
</feature>
<dbReference type="Proteomes" id="UP000199647">
    <property type="component" value="Unassembled WGS sequence"/>
</dbReference>
<proteinExistence type="predicted"/>
<name>A0A1H9ID45_9HYPH</name>
<dbReference type="PANTHER" id="PTHR48090">
    <property type="entry name" value="UNDECAPRENYL-PHOSPHATE 4-DEOXY-4-FORMAMIDO-L-ARABINOSE TRANSFERASE-RELATED"/>
    <property type="match status" value="1"/>
</dbReference>